<gene>
    <name evidence="1" type="ORF">GGD55_006071</name>
</gene>
<organism evidence="1 2">
    <name type="scientific">Rhizobium giardinii</name>
    <dbReference type="NCBI Taxonomy" id="56731"/>
    <lineage>
        <taxon>Bacteria</taxon>
        <taxon>Pseudomonadati</taxon>
        <taxon>Pseudomonadota</taxon>
        <taxon>Alphaproteobacteria</taxon>
        <taxon>Hyphomicrobiales</taxon>
        <taxon>Rhizobiaceae</taxon>
        <taxon>Rhizobium/Agrobacterium group</taxon>
        <taxon>Rhizobium</taxon>
    </lineage>
</organism>
<dbReference type="Proteomes" id="UP000585507">
    <property type="component" value="Unassembled WGS sequence"/>
</dbReference>
<sequence length="52" mass="5790">MRVAEKSIRPTQKTGILPDVFRNSDLTAPENKLCGSSVPVYKRQTKTTNIAK</sequence>
<dbReference type="EMBL" id="JACHBK010000019">
    <property type="protein sequence ID" value="MBB5539324.1"/>
    <property type="molecule type" value="Genomic_DNA"/>
</dbReference>
<protein>
    <submittedName>
        <fullName evidence="1">Uncharacterized protein</fullName>
    </submittedName>
</protein>
<keyword evidence="2" id="KW-1185">Reference proteome</keyword>
<evidence type="ECO:0000313" key="2">
    <source>
        <dbReference type="Proteomes" id="UP000585507"/>
    </source>
</evidence>
<comment type="caution">
    <text evidence="1">The sequence shown here is derived from an EMBL/GenBank/DDBJ whole genome shotgun (WGS) entry which is preliminary data.</text>
</comment>
<reference evidence="1 2" key="1">
    <citation type="submission" date="2020-08" db="EMBL/GenBank/DDBJ databases">
        <title>Genomic Encyclopedia of Type Strains, Phase IV (KMG-V): Genome sequencing to study the core and pangenomes of soil and plant-associated prokaryotes.</title>
        <authorList>
            <person name="Whitman W."/>
        </authorList>
    </citation>
    <scope>NUCLEOTIDE SEQUENCE [LARGE SCALE GENOMIC DNA]</scope>
    <source>
        <strain evidence="1 2">SEMIA 4084</strain>
    </source>
</reference>
<accession>A0A7W8UHA3</accession>
<dbReference type="AlphaFoldDB" id="A0A7W8UHA3"/>
<name>A0A7W8UHA3_9HYPH</name>
<proteinExistence type="predicted"/>
<evidence type="ECO:0000313" key="1">
    <source>
        <dbReference type="EMBL" id="MBB5539324.1"/>
    </source>
</evidence>